<dbReference type="PROSITE" id="PS51819">
    <property type="entry name" value="VOC"/>
    <property type="match status" value="1"/>
</dbReference>
<sequence>MAWHVGRLIDHIHLRTTDFPATRHFYETSLAALGLTIEQSGEDWFQLDELYVSTADAGSTPSHVHLAFQARDRAMVDAFHAAALSAGGRDNGAPGERDYHPGYYGAFVLDPDGNNIEAVFHGASRRSAESVEIEAR</sequence>
<dbReference type="Gene3D" id="3.10.180.10">
    <property type="entry name" value="2,3-Dihydroxybiphenyl 1,2-Dioxygenase, domain 1"/>
    <property type="match status" value="1"/>
</dbReference>
<evidence type="ECO:0000313" key="3">
    <source>
        <dbReference type="Proteomes" id="UP001217476"/>
    </source>
</evidence>
<dbReference type="PANTHER" id="PTHR35006:SF2">
    <property type="entry name" value="GLYOXALASE FAMILY PROTEIN (AFU_ORTHOLOGUE AFUA_5G14830)"/>
    <property type="match status" value="1"/>
</dbReference>
<feature type="domain" description="VOC" evidence="1">
    <location>
        <begin position="8"/>
        <end position="121"/>
    </location>
</feature>
<name>A0AAJ6B1R5_9HYPH</name>
<dbReference type="EMBL" id="CP119312">
    <property type="protein sequence ID" value="WEK04688.1"/>
    <property type="molecule type" value="Genomic_DNA"/>
</dbReference>
<dbReference type="SUPFAM" id="SSF54593">
    <property type="entry name" value="Glyoxalase/Bleomycin resistance protein/Dihydroxybiphenyl dioxygenase"/>
    <property type="match status" value="1"/>
</dbReference>
<dbReference type="InterPro" id="IPR029068">
    <property type="entry name" value="Glyas_Bleomycin-R_OHBP_Dase"/>
</dbReference>
<evidence type="ECO:0000259" key="1">
    <source>
        <dbReference type="PROSITE" id="PS51819"/>
    </source>
</evidence>
<gene>
    <name evidence="2" type="ORF">P0Y65_00050</name>
</gene>
<dbReference type="AlphaFoldDB" id="A0AAJ6B1R5"/>
<dbReference type="CDD" id="cd07262">
    <property type="entry name" value="VOC_like"/>
    <property type="match status" value="1"/>
</dbReference>
<dbReference type="PANTHER" id="PTHR35006">
    <property type="entry name" value="GLYOXALASE FAMILY PROTEIN (AFU_ORTHOLOGUE AFUA_5G14830)"/>
    <property type="match status" value="1"/>
</dbReference>
<dbReference type="InterPro" id="IPR004360">
    <property type="entry name" value="Glyas_Fos-R_dOase_dom"/>
</dbReference>
<dbReference type="InterPro" id="IPR037523">
    <property type="entry name" value="VOC_core"/>
</dbReference>
<dbReference type="Proteomes" id="UP001217476">
    <property type="component" value="Chromosome"/>
</dbReference>
<accession>A0AAJ6B1R5</accession>
<proteinExistence type="predicted"/>
<evidence type="ECO:0000313" key="2">
    <source>
        <dbReference type="EMBL" id="WEK04688.1"/>
    </source>
</evidence>
<reference evidence="2" key="1">
    <citation type="submission" date="2023-03" db="EMBL/GenBank/DDBJ databases">
        <title>Andean soil-derived lignocellulolytic bacterial consortium as a source of novel taxa and putative plastic-active enzymes.</title>
        <authorList>
            <person name="Diaz-Garcia L."/>
            <person name="Chuvochina M."/>
            <person name="Feuerriegel G."/>
            <person name="Bunk B."/>
            <person name="Sproer C."/>
            <person name="Streit W.R."/>
            <person name="Rodriguez L.M."/>
            <person name="Overmann J."/>
            <person name="Jimenez D.J."/>
        </authorList>
    </citation>
    <scope>NUCLEOTIDE SEQUENCE</scope>
    <source>
        <strain evidence="2">MAG 4196</strain>
    </source>
</reference>
<dbReference type="Pfam" id="PF00903">
    <property type="entry name" value="Glyoxalase"/>
    <property type="match status" value="1"/>
</dbReference>
<protein>
    <submittedName>
        <fullName evidence="2">VOC family protein</fullName>
    </submittedName>
</protein>
<organism evidence="2 3">
    <name type="scientific">Candidatus Devosia phytovorans</name>
    <dbReference type="NCBI Taxonomy" id="3121372"/>
    <lineage>
        <taxon>Bacteria</taxon>
        <taxon>Pseudomonadati</taxon>
        <taxon>Pseudomonadota</taxon>
        <taxon>Alphaproteobacteria</taxon>
        <taxon>Hyphomicrobiales</taxon>
        <taxon>Devosiaceae</taxon>
        <taxon>Devosia</taxon>
    </lineage>
</organism>